<dbReference type="SUPFAM" id="SSF53335">
    <property type="entry name" value="S-adenosyl-L-methionine-dependent methyltransferases"/>
    <property type="match status" value="1"/>
</dbReference>
<dbReference type="InterPro" id="IPR029063">
    <property type="entry name" value="SAM-dependent_MTases_sf"/>
</dbReference>
<organism evidence="3 4">
    <name type="scientific">Globodera rostochiensis</name>
    <name type="common">Golden nematode worm</name>
    <name type="synonym">Heterodera rostochiensis</name>
    <dbReference type="NCBI Taxonomy" id="31243"/>
    <lineage>
        <taxon>Eukaryota</taxon>
        <taxon>Metazoa</taxon>
        <taxon>Ecdysozoa</taxon>
        <taxon>Nematoda</taxon>
        <taxon>Chromadorea</taxon>
        <taxon>Rhabditida</taxon>
        <taxon>Tylenchina</taxon>
        <taxon>Tylenchomorpha</taxon>
        <taxon>Tylenchoidea</taxon>
        <taxon>Heteroderidae</taxon>
        <taxon>Heteroderinae</taxon>
        <taxon>Globodera</taxon>
    </lineage>
</organism>
<evidence type="ECO:0000313" key="3">
    <source>
        <dbReference type="Proteomes" id="UP000887572"/>
    </source>
</evidence>
<evidence type="ECO:0000256" key="1">
    <source>
        <dbReference type="SAM" id="MobiDB-lite"/>
    </source>
</evidence>
<protein>
    <submittedName>
        <fullName evidence="4">Uncharacterized protein</fullName>
    </submittedName>
</protein>
<dbReference type="AlphaFoldDB" id="A0A914GR33"/>
<evidence type="ECO:0000313" key="4">
    <source>
        <dbReference type="WBParaSite" id="Gr19_v10_g10612.t1"/>
    </source>
</evidence>
<keyword evidence="2" id="KW-1133">Transmembrane helix</keyword>
<dbReference type="Proteomes" id="UP000887572">
    <property type="component" value="Unplaced"/>
</dbReference>
<keyword evidence="2" id="KW-0472">Membrane</keyword>
<dbReference type="WBParaSite" id="Gr19_v10_g10612.t1">
    <property type="protein sequence ID" value="Gr19_v10_g10612.t1"/>
    <property type="gene ID" value="Gr19_v10_g10612"/>
</dbReference>
<feature type="region of interest" description="Disordered" evidence="1">
    <location>
        <begin position="69"/>
        <end position="88"/>
    </location>
</feature>
<name>A0A914GR33_GLORO</name>
<reference evidence="4" key="1">
    <citation type="submission" date="2022-11" db="UniProtKB">
        <authorList>
            <consortium name="WormBaseParasite"/>
        </authorList>
    </citation>
    <scope>IDENTIFICATION</scope>
</reference>
<proteinExistence type="predicted"/>
<keyword evidence="2" id="KW-0812">Transmembrane</keyword>
<sequence length="392" mass="45351">MKPSGSSWKFALIFLSGIIVAAQLLFIVHWRWHFWQSEHWSAKLPPQWVAIESGSEDGDRIVQEKICPREQSHSDEKQQPAQQRHRQNGQCYVVSDGPSAFGTGFSRSLTMESHKDILLAESDLDFPLHYKFTRKNARQWSVLTNKVTVDYQKVIIAQPFITQTFAPSLTPWKVLDGKVRRILCLGLRGSSVNNFFSTLSTKYEVTVVEPDPAIHYIAKKWFGFEETEHHRILVENPVFYLTARARLIEHPKMVSASQFHFIVVDVCHGLDSKFRGKCPFDEFEEEKTVKDLSINLAENGTIVVNNFSLDSKSDIPTQHQLANREHRMLQLYQKYFTHCFFVNITSNLILTCSRKGPITRLHYHLAYRKLSKDLQTFTAEEEPKFFLDLEAT</sequence>
<feature type="transmembrane region" description="Helical" evidence="2">
    <location>
        <begin position="12"/>
        <end position="32"/>
    </location>
</feature>
<feature type="compositionally biased region" description="Basic and acidic residues" evidence="1">
    <location>
        <begin position="69"/>
        <end position="78"/>
    </location>
</feature>
<accession>A0A914GR33</accession>
<evidence type="ECO:0000256" key="2">
    <source>
        <dbReference type="SAM" id="Phobius"/>
    </source>
</evidence>
<dbReference type="Gene3D" id="3.40.50.150">
    <property type="entry name" value="Vaccinia Virus protein VP39"/>
    <property type="match status" value="1"/>
</dbReference>
<keyword evidence="3" id="KW-1185">Reference proteome</keyword>